<evidence type="ECO:0000256" key="2">
    <source>
        <dbReference type="SAM" id="SignalP"/>
    </source>
</evidence>
<dbReference type="EMBL" id="LGRX02019019">
    <property type="protein sequence ID" value="KAK3259067.1"/>
    <property type="molecule type" value="Genomic_DNA"/>
</dbReference>
<comment type="caution">
    <text evidence="3">The sequence shown here is derived from an EMBL/GenBank/DDBJ whole genome shotgun (WGS) entry which is preliminary data.</text>
</comment>
<name>A0AAE0KSE8_9CHLO</name>
<keyword evidence="2" id="KW-0732">Signal</keyword>
<feature type="region of interest" description="Disordered" evidence="1">
    <location>
        <begin position="407"/>
        <end position="427"/>
    </location>
</feature>
<organism evidence="3 4">
    <name type="scientific">Cymbomonas tetramitiformis</name>
    <dbReference type="NCBI Taxonomy" id="36881"/>
    <lineage>
        <taxon>Eukaryota</taxon>
        <taxon>Viridiplantae</taxon>
        <taxon>Chlorophyta</taxon>
        <taxon>Pyramimonadophyceae</taxon>
        <taxon>Pyramimonadales</taxon>
        <taxon>Pyramimonadaceae</taxon>
        <taxon>Cymbomonas</taxon>
    </lineage>
</organism>
<feature type="compositionally biased region" description="Acidic residues" evidence="1">
    <location>
        <begin position="355"/>
        <end position="368"/>
    </location>
</feature>
<sequence>MRIKTLCKVWLLEILMTLMHMEGSALRCPHTAADEEPEEEREQDEEGPEEGHDAAENEDGVPLALMERVLRLIQRSAAELEEEVAHLPPDAAGDAHLPPAMTRVVLARAAVLTKTVEEALWRLTVLCQMEPTPRAKGAAGAGGGGDGGRRESTAGTGNGRVWKWAEAVAVLRAPPSTLLNMCMQRSEYALGGEAARHFALDRTQMATLQLAEWASLVTPLLDFQSLKAPLSKMGSMMLCVDVAAAAAASPSRAQVILKQAKGMLEGAAALGNGAEPGPSPVASLTSSSGGTPLSRAASMGSTGTPRRDEIGKAAERKSNLSGPATWHGPPPSATDLQPPAATWDARGQAGLSGEAEAEASGEESEAETEAQWWHPPAASEWEEVTWRGEHCARREALPTADFFFRSNREDEEIEHKALTVRGGMQGG</sequence>
<feature type="compositionally biased region" description="Basic and acidic residues" evidence="1">
    <location>
        <begin position="305"/>
        <end position="318"/>
    </location>
</feature>
<feature type="region of interest" description="Disordered" evidence="1">
    <location>
        <begin position="133"/>
        <end position="157"/>
    </location>
</feature>
<proteinExistence type="predicted"/>
<feature type="region of interest" description="Disordered" evidence="1">
    <location>
        <begin position="29"/>
        <end position="59"/>
    </location>
</feature>
<gene>
    <name evidence="3" type="ORF">CYMTET_31920</name>
</gene>
<feature type="signal peptide" evidence="2">
    <location>
        <begin position="1"/>
        <end position="25"/>
    </location>
</feature>
<dbReference type="AlphaFoldDB" id="A0AAE0KSE8"/>
<evidence type="ECO:0000313" key="4">
    <source>
        <dbReference type="Proteomes" id="UP001190700"/>
    </source>
</evidence>
<feature type="chain" id="PRO_5041961554" evidence="2">
    <location>
        <begin position="26"/>
        <end position="427"/>
    </location>
</feature>
<keyword evidence="4" id="KW-1185">Reference proteome</keyword>
<feature type="region of interest" description="Disordered" evidence="1">
    <location>
        <begin position="271"/>
        <end position="378"/>
    </location>
</feature>
<feature type="compositionally biased region" description="Low complexity" evidence="1">
    <location>
        <begin position="283"/>
        <end position="294"/>
    </location>
</feature>
<accession>A0AAE0KSE8</accession>
<evidence type="ECO:0000256" key="1">
    <source>
        <dbReference type="SAM" id="MobiDB-lite"/>
    </source>
</evidence>
<dbReference type="PANTHER" id="PTHR35478:SF1">
    <property type="entry name" value="ZINC FINGER FYVE DOMAIN-CONTAINING PROTEIN 26"/>
    <property type="match status" value="1"/>
</dbReference>
<dbReference type="PANTHER" id="PTHR35478">
    <property type="entry name" value="ZINC FINGER FYVE DOMAIN PROTEIN"/>
    <property type="match status" value="1"/>
</dbReference>
<evidence type="ECO:0000313" key="3">
    <source>
        <dbReference type="EMBL" id="KAK3259067.1"/>
    </source>
</evidence>
<reference evidence="3 4" key="1">
    <citation type="journal article" date="2015" name="Genome Biol. Evol.">
        <title>Comparative Genomics of a Bacterivorous Green Alga Reveals Evolutionary Causalities and Consequences of Phago-Mixotrophic Mode of Nutrition.</title>
        <authorList>
            <person name="Burns J.A."/>
            <person name="Paasch A."/>
            <person name="Narechania A."/>
            <person name="Kim E."/>
        </authorList>
    </citation>
    <scope>NUCLEOTIDE SEQUENCE [LARGE SCALE GENOMIC DNA]</scope>
    <source>
        <strain evidence="3 4">PLY_AMNH</strain>
    </source>
</reference>
<dbReference type="Proteomes" id="UP001190700">
    <property type="component" value="Unassembled WGS sequence"/>
</dbReference>
<feature type="compositionally biased region" description="Acidic residues" evidence="1">
    <location>
        <begin position="34"/>
        <end position="48"/>
    </location>
</feature>
<protein>
    <submittedName>
        <fullName evidence="3">Uncharacterized protein</fullName>
    </submittedName>
</protein>